<evidence type="ECO:0000256" key="3">
    <source>
        <dbReference type="PROSITE-ProRule" id="PRU00284"/>
    </source>
</evidence>
<dbReference type="PANTHER" id="PTHR32089">
    <property type="entry name" value="METHYL-ACCEPTING CHEMOTAXIS PROTEIN MCPB"/>
    <property type="match status" value="1"/>
</dbReference>
<evidence type="ECO:0000256" key="1">
    <source>
        <dbReference type="ARBA" id="ARBA00023224"/>
    </source>
</evidence>
<dbReference type="OrthoDB" id="5342522at2"/>
<keyword evidence="9" id="KW-1185">Reference proteome</keyword>
<dbReference type="GO" id="GO:0016020">
    <property type="term" value="C:membrane"/>
    <property type="evidence" value="ECO:0007669"/>
    <property type="project" value="InterPro"/>
</dbReference>
<dbReference type="RefSeq" id="WP_067615191.1">
    <property type="nucleotide sequence ID" value="NZ_MAGO01000001.1"/>
</dbReference>
<feature type="domain" description="Methyl-accepting transducer" evidence="6">
    <location>
        <begin position="268"/>
        <end position="501"/>
    </location>
</feature>
<dbReference type="STRING" id="1156395.DBT_0004"/>
<dbReference type="InterPro" id="IPR004089">
    <property type="entry name" value="MCPsignal_dom"/>
</dbReference>
<dbReference type="InterPro" id="IPR003660">
    <property type="entry name" value="HAMP_dom"/>
</dbReference>
<feature type="transmembrane region" description="Helical" evidence="5">
    <location>
        <begin position="6"/>
        <end position="27"/>
    </location>
</feature>
<organism evidence="8 9">
    <name type="scientific">Dissulfuribacter thermophilus</name>
    <dbReference type="NCBI Taxonomy" id="1156395"/>
    <lineage>
        <taxon>Bacteria</taxon>
        <taxon>Pseudomonadati</taxon>
        <taxon>Thermodesulfobacteriota</taxon>
        <taxon>Dissulfuribacteria</taxon>
        <taxon>Dissulfuribacterales</taxon>
        <taxon>Dissulfuribacteraceae</taxon>
        <taxon>Dissulfuribacter</taxon>
    </lineage>
</organism>
<feature type="coiled-coil region" evidence="4">
    <location>
        <begin position="476"/>
        <end position="513"/>
    </location>
</feature>
<gene>
    <name evidence="8" type="ORF">DBT_0004</name>
</gene>
<protein>
    <submittedName>
        <fullName evidence="8">Methyl-accepting chemotaxis protein</fullName>
    </submittedName>
</protein>
<dbReference type="Gene3D" id="1.20.120.30">
    <property type="entry name" value="Aspartate receptor, ligand-binding domain"/>
    <property type="match status" value="1"/>
</dbReference>
<evidence type="ECO:0000259" key="7">
    <source>
        <dbReference type="PROSITE" id="PS50885"/>
    </source>
</evidence>
<dbReference type="Pfam" id="PF00672">
    <property type="entry name" value="HAMP"/>
    <property type="match status" value="1"/>
</dbReference>
<dbReference type="Proteomes" id="UP000093080">
    <property type="component" value="Unassembled WGS sequence"/>
</dbReference>
<dbReference type="PROSITE" id="PS50111">
    <property type="entry name" value="CHEMOTAXIS_TRANSDUC_2"/>
    <property type="match status" value="1"/>
</dbReference>
<name>A0A1B9F8C7_9BACT</name>
<comment type="caution">
    <text evidence="8">The sequence shown here is derived from an EMBL/GenBank/DDBJ whole genome shotgun (WGS) entry which is preliminary data.</text>
</comment>
<feature type="transmembrane region" description="Helical" evidence="5">
    <location>
        <begin position="185"/>
        <end position="203"/>
    </location>
</feature>
<evidence type="ECO:0000256" key="2">
    <source>
        <dbReference type="ARBA" id="ARBA00029447"/>
    </source>
</evidence>
<dbReference type="CDD" id="cd06225">
    <property type="entry name" value="HAMP"/>
    <property type="match status" value="1"/>
</dbReference>
<keyword evidence="5" id="KW-0472">Membrane</keyword>
<dbReference type="AlphaFoldDB" id="A0A1B9F8C7"/>
<keyword evidence="5" id="KW-0812">Transmembrane</keyword>
<keyword evidence="4" id="KW-0175">Coiled coil</keyword>
<dbReference type="PANTHER" id="PTHR32089:SF112">
    <property type="entry name" value="LYSOZYME-LIKE PROTEIN-RELATED"/>
    <property type="match status" value="1"/>
</dbReference>
<dbReference type="SMART" id="SM00304">
    <property type="entry name" value="HAMP"/>
    <property type="match status" value="1"/>
</dbReference>
<keyword evidence="1 3" id="KW-0807">Transducer</keyword>
<evidence type="ECO:0000259" key="6">
    <source>
        <dbReference type="PROSITE" id="PS50111"/>
    </source>
</evidence>
<evidence type="ECO:0000256" key="4">
    <source>
        <dbReference type="SAM" id="Coils"/>
    </source>
</evidence>
<comment type="similarity">
    <text evidence="2">Belongs to the methyl-accepting chemotaxis (MCP) protein family.</text>
</comment>
<reference evidence="8 9" key="1">
    <citation type="submission" date="2016-06" db="EMBL/GenBank/DDBJ databases">
        <title>Respiratory ammonification of nitrate coupled to the oxidation of elemental sulfur in deep-sea autotrophic thermophilic bacteria.</title>
        <authorList>
            <person name="Slobodkina G.B."/>
            <person name="Mardanov A.V."/>
            <person name="Ravin N.V."/>
            <person name="Frolova A.A."/>
            <person name="Viryasiv M.B."/>
            <person name="Chernyh N.A."/>
            <person name="Bonch-Osmolovskaya E.A."/>
            <person name="Slobodkin A.I."/>
        </authorList>
    </citation>
    <scope>NUCLEOTIDE SEQUENCE [LARGE SCALE GENOMIC DNA]</scope>
    <source>
        <strain evidence="8 9">S69</strain>
    </source>
</reference>
<dbReference type="SUPFAM" id="SSF58104">
    <property type="entry name" value="Methyl-accepting chemotaxis protein (MCP) signaling domain"/>
    <property type="match status" value="1"/>
</dbReference>
<dbReference type="SMART" id="SM00283">
    <property type="entry name" value="MA"/>
    <property type="match status" value="1"/>
</dbReference>
<dbReference type="GO" id="GO:0007165">
    <property type="term" value="P:signal transduction"/>
    <property type="evidence" value="ECO:0007669"/>
    <property type="project" value="UniProtKB-KW"/>
</dbReference>
<evidence type="ECO:0000256" key="5">
    <source>
        <dbReference type="SAM" id="Phobius"/>
    </source>
</evidence>
<sequence>MKLWQKIAVGFSVIIMVNILNFIILMYQEQKQEVLQHRVDDAVEKQLTLKQIVADHIRWKVNVLVAILNEKMPRVEVNPSLCRLGKFLNRVSATDPEEKRILNSLSSIHENMHQGAYKMQALFRPGAEVDDVFDAMTDIYNRDINKTSKKVFELLDRLEKIYDKRAEDAILAASKWASITRTLSITLNFLMLFTAVVFGLWIARSITKPVLTLKEGINHLAQGDFSKDIEIKGRDEIGEVAHAINGMLRNLRPLLKKISDGAKVIEKEAATVEAYSENAAHGGELAADRAGKMLMVSEGIVQSIIEEGQSINEISSAIQEISQSTTRANEIVNNAVEKAQVAGDTINRLGRVSEDIQGIIKLIGDIAEQTNLLALNATIEAARAGEAGKGFAVVANEVKELARQTADSTEEITNKIRAIQTESQAAIDITGEIIEIVGQINELISAIAAAVEEQTAVITDIASKVDEQNQGAQNLVEEAKVAAEAARSAVEGARQNLENIKKLLQLAREFEEDVRKFRV</sequence>
<evidence type="ECO:0000313" key="9">
    <source>
        <dbReference type="Proteomes" id="UP000093080"/>
    </source>
</evidence>
<proteinExistence type="inferred from homology"/>
<keyword evidence="5" id="KW-1133">Transmembrane helix</keyword>
<accession>A0A1B9F8C7</accession>
<dbReference type="Gene3D" id="1.10.287.950">
    <property type="entry name" value="Methyl-accepting chemotaxis protein"/>
    <property type="match status" value="1"/>
</dbReference>
<dbReference type="PROSITE" id="PS50885">
    <property type="entry name" value="HAMP"/>
    <property type="match status" value="1"/>
</dbReference>
<feature type="domain" description="HAMP" evidence="7">
    <location>
        <begin position="204"/>
        <end position="256"/>
    </location>
</feature>
<dbReference type="EMBL" id="MAGO01000001">
    <property type="protein sequence ID" value="OCC16187.1"/>
    <property type="molecule type" value="Genomic_DNA"/>
</dbReference>
<dbReference type="Pfam" id="PF00015">
    <property type="entry name" value="MCPsignal"/>
    <property type="match status" value="1"/>
</dbReference>
<evidence type="ECO:0000313" key="8">
    <source>
        <dbReference type="EMBL" id="OCC16187.1"/>
    </source>
</evidence>